<proteinExistence type="predicted"/>
<keyword evidence="1 2" id="KW-0732">Signal</keyword>
<evidence type="ECO:0000256" key="1">
    <source>
        <dbReference type="ARBA" id="ARBA00022729"/>
    </source>
</evidence>
<dbReference type="Gene3D" id="2.40.10.10">
    <property type="entry name" value="Trypsin-like serine proteases"/>
    <property type="match status" value="2"/>
</dbReference>
<dbReference type="PROSITE" id="PS51257">
    <property type="entry name" value="PROKAR_LIPOPROTEIN"/>
    <property type="match status" value="1"/>
</dbReference>
<keyword evidence="5" id="KW-1185">Reference proteome</keyword>
<dbReference type="Proteomes" id="UP000321726">
    <property type="component" value="Unassembled WGS sequence"/>
</dbReference>
<organism evidence="4 5">
    <name type="scientific">Halomonas cupida</name>
    <dbReference type="NCBI Taxonomy" id="44933"/>
    <lineage>
        <taxon>Bacteria</taxon>
        <taxon>Pseudomonadati</taxon>
        <taxon>Pseudomonadota</taxon>
        <taxon>Gammaproteobacteria</taxon>
        <taxon>Oceanospirillales</taxon>
        <taxon>Halomonadaceae</taxon>
        <taxon>Halomonas</taxon>
    </lineage>
</organism>
<evidence type="ECO:0000313" key="4">
    <source>
        <dbReference type="EMBL" id="GEN24305.1"/>
    </source>
</evidence>
<dbReference type="PROSITE" id="PS00134">
    <property type="entry name" value="TRYPSIN_HIS"/>
    <property type="match status" value="1"/>
</dbReference>
<reference evidence="4 5" key="1">
    <citation type="submission" date="2019-07" db="EMBL/GenBank/DDBJ databases">
        <title>Whole genome shotgun sequence of Halomonas cupida NBRC 102219.</title>
        <authorList>
            <person name="Hosoyama A."/>
            <person name="Uohara A."/>
            <person name="Ohji S."/>
            <person name="Ichikawa N."/>
        </authorList>
    </citation>
    <scope>NUCLEOTIDE SEQUENCE [LARGE SCALE GENOMIC DNA]</scope>
    <source>
        <strain evidence="4 5">NBRC 102219</strain>
    </source>
</reference>
<name>A0ABQ0WF39_9GAMM</name>
<dbReference type="EMBL" id="BJXU01000088">
    <property type="protein sequence ID" value="GEN24305.1"/>
    <property type="molecule type" value="Genomic_DNA"/>
</dbReference>
<evidence type="ECO:0000259" key="3">
    <source>
        <dbReference type="SMART" id="SM00020"/>
    </source>
</evidence>
<dbReference type="Pfam" id="PF00089">
    <property type="entry name" value="Trypsin"/>
    <property type="match status" value="1"/>
</dbReference>
<dbReference type="PANTHER" id="PTHR15462:SF8">
    <property type="entry name" value="SERINE PROTEASE"/>
    <property type="match status" value="1"/>
</dbReference>
<dbReference type="PANTHER" id="PTHR15462">
    <property type="entry name" value="SERINE PROTEASE"/>
    <property type="match status" value="1"/>
</dbReference>
<dbReference type="InterPro" id="IPR009003">
    <property type="entry name" value="Peptidase_S1_PA"/>
</dbReference>
<feature type="chain" id="PRO_5046102756" description="Peptidase S1 domain-containing protein" evidence="2">
    <location>
        <begin position="25"/>
        <end position="400"/>
    </location>
</feature>
<sequence>MSMNKHLVATALLCSLLASCTTMIQGGEDDYSYVLDAKRLGNQAVDQVMAGQGESARSYFQQSTDVLARGVAEHSRRMAERADTMSTFADIGTIGLAIAGTVAGVDAASSSPTGAQQLQPYLNQLNSALLDFNNAMQYEIRSSEQEARYGQQRKVDQDRWRSVVVSDRNLARSIVRIRNYSNGGGWCTGAFISPQVILTAAHCFNINDTIGVYRQNIESGKEFITGEETQILAGWGANHPSWQHDPSRPNLTPQENAIDVAIIITKEPSRYFLPVSTSPLEPDDRLMVLGYSGDLNDGYFLQIDYGCSVSGIENGGLGRIRHNCVAYKGNSGGPVMTVDGGISVVGVTSGGNLLRDRSANSGFAAPVISAADLYDVMILEDSADYPIPPSPFRPSVSKQL</sequence>
<feature type="domain" description="Peptidase S1" evidence="3">
    <location>
        <begin position="161"/>
        <end position="368"/>
    </location>
</feature>
<evidence type="ECO:0000313" key="5">
    <source>
        <dbReference type="Proteomes" id="UP000321726"/>
    </source>
</evidence>
<dbReference type="SMART" id="SM00020">
    <property type="entry name" value="Tryp_SPc"/>
    <property type="match status" value="1"/>
</dbReference>
<comment type="caution">
    <text evidence="4">The sequence shown here is derived from an EMBL/GenBank/DDBJ whole genome shotgun (WGS) entry which is preliminary data.</text>
</comment>
<feature type="signal peptide" evidence="2">
    <location>
        <begin position="1"/>
        <end position="24"/>
    </location>
</feature>
<dbReference type="InterPro" id="IPR001254">
    <property type="entry name" value="Trypsin_dom"/>
</dbReference>
<protein>
    <recommendedName>
        <fullName evidence="3">Peptidase S1 domain-containing protein</fullName>
    </recommendedName>
</protein>
<dbReference type="InterPro" id="IPR043504">
    <property type="entry name" value="Peptidase_S1_PA_chymotrypsin"/>
</dbReference>
<evidence type="ECO:0000256" key="2">
    <source>
        <dbReference type="SAM" id="SignalP"/>
    </source>
</evidence>
<dbReference type="InterPro" id="IPR018114">
    <property type="entry name" value="TRYPSIN_HIS"/>
</dbReference>
<gene>
    <name evidence="4" type="ORF">HCU01_22540</name>
</gene>
<dbReference type="InterPro" id="IPR050966">
    <property type="entry name" value="Glutamyl_endopeptidase"/>
</dbReference>
<dbReference type="SUPFAM" id="SSF50494">
    <property type="entry name" value="Trypsin-like serine proteases"/>
    <property type="match status" value="1"/>
</dbReference>
<accession>A0ABQ0WF39</accession>